<keyword evidence="3" id="KW-0460">Magnesium</keyword>
<dbReference type="SUPFAM" id="SSF51621">
    <property type="entry name" value="Phosphoenolpyruvate/pyruvate domain"/>
    <property type="match status" value="1"/>
</dbReference>
<dbReference type="GO" id="GO:0003824">
    <property type="term" value="F:catalytic activity"/>
    <property type="evidence" value="ECO:0007669"/>
    <property type="project" value="InterPro"/>
</dbReference>
<protein>
    <recommendedName>
        <fullName evidence="4">HpcH/HpaI aldolase/citrate lyase domain-containing protein</fullName>
    </recommendedName>
</protein>
<dbReference type="InterPro" id="IPR011206">
    <property type="entry name" value="Citrate_lyase_beta/mcl1/mcl2"/>
</dbReference>
<dbReference type="EMBL" id="UINC01118232">
    <property type="protein sequence ID" value="SVC91222.1"/>
    <property type="molecule type" value="Genomic_DNA"/>
</dbReference>
<dbReference type="PANTHER" id="PTHR32308:SF0">
    <property type="entry name" value="HPCH_HPAI ALDOLASE_CITRATE LYASE DOMAIN-CONTAINING PROTEIN"/>
    <property type="match status" value="1"/>
</dbReference>
<dbReference type="InterPro" id="IPR040442">
    <property type="entry name" value="Pyrv_kinase-like_dom_sf"/>
</dbReference>
<comment type="cofactor">
    <cofactor evidence="1">
        <name>Mg(2+)</name>
        <dbReference type="ChEBI" id="CHEBI:18420"/>
    </cofactor>
</comment>
<dbReference type="AlphaFoldDB" id="A0A382R248"/>
<dbReference type="Gene3D" id="3.20.20.60">
    <property type="entry name" value="Phosphoenolpyruvate-binding domains"/>
    <property type="match status" value="1"/>
</dbReference>
<evidence type="ECO:0000313" key="5">
    <source>
        <dbReference type="EMBL" id="SVC91222.1"/>
    </source>
</evidence>
<sequence>MANLFRSLVFVPGNNPRFLAKAKSLPADIVCFDLEDSVPKGEKGKARIMISDALKQREEYSADVYVRTSAPVAPTFTNGLSSALKVDLKSIVQNGLDGIVIPKVNTANEIKEIDEIISTLEAEQEPSDIHKKIHLVPSIESALGVVNCYEIASSSERIVALVFGIFDLLNDMGIEYTKGNPRGAKYSRYKVPVAATAAGVVAIDGIWQDLEDDDGFTKDCEVGRSLGYVGKSVIHPDQIETVHEIFHPSGPEIEWAKKVCEVYEATTKAGLGATVIEGKMIDEVHYKRAKALLEI</sequence>
<proteinExistence type="predicted"/>
<evidence type="ECO:0000256" key="3">
    <source>
        <dbReference type="ARBA" id="ARBA00022842"/>
    </source>
</evidence>
<organism evidence="5">
    <name type="scientific">marine metagenome</name>
    <dbReference type="NCBI Taxonomy" id="408172"/>
    <lineage>
        <taxon>unclassified sequences</taxon>
        <taxon>metagenomes</taxon>
        <taxon>ecological metagenomes</taxon>
    </lineage>
</organism>
<dbReference type="InterPro" id="IPR015813">
    <property type="entry name" value="Pyrv/PenolPyrv_kinase-like_dom"/>
</dbReference>
<dbReference type="GO" id="GO:0000287">
    <property type="term" value="F:magnesium ion binding"/>
    <property type="evidence" value="ECO:0007669"/>
    <property type="project" value="TreeGrafter"/>
</dbReference>
<dbReference type="GO" id="GO:0006107">
    <property type="term" value="P:oxaloacetate metabolic process"/>
    <property type="evidence" value="ECO:0007669"/>
    <property type="project" value="TreeGrafter"/>
</dbReference>
<dbReference type="PIRSF" id="PIRSF015582">
    <property type="entry name" value="Cit_lyase_B"/>
    <property type="match status" value="1"/>
</dbReference>
<evidence type="ECO:0000256" key="2">
    <source>
        <dbReference type="ARBA" id="ARBA00022723"/>
    </source>
</evidence>
<feature type="domain" description="HpcH/HpaI aldolase/citrate lyase" evidence="4">
    <location>
        <begin position="6"/>
        <end position="236"/>
    </location>
</feature>
<evidence type="ECO:0000256" key="1">
    <source>
        <dbReference type="ARBA" id="ARBA00001946"/>
    </source>
</evidence>
<gene>
    <name evidence="5" type="ORF">METZ01_LOCUS344076</name>
</gene>
<keyword evidence="2" id="KW-0479">Metal-binding</keyword>
<name>A0A382R248_9ZZZZ</name>
<dbReference type="PANTHER" id="PTHR32308">
    <property type="entry name" value="LYASE BETA SUBUNIT, PUTATIVE (AFU_ORTHOLOGUE AFUA_4G13030)-RELATED"/>
    <property type="match status" value="1"/>
</dbReference>
<dbReference type="InterPro" id="IPR005000">
    <property type="entry name" value="Aldolase/citrate-lyase_domain"/>
</dbReference>
<dbReference type="Pfam" id="PF03328">
    <property type="entry name" value="HpcH_HpaI"/>
    <property type="match status" value="1"/>
</dbReference>
<accession>A0A382R248</accession>
<evidence type="ECO:0000259" key="4">
    <source>
        <dbReference type="Pfam" id="PF03328"/>
    </source>
</evidence>
<reference evidence="5" key="1">
    <citation type="submission" date="2018-05" db="EMBL/GenBank/DDBJ databases">
        <authorList>
            <person name="Lanie J.A."/>
            <person name="Ng W.-L."/>
            <person name="Kazmierczak K.M."/>
            <person name="Andrzejewski T.M."/>
            <person name="Davidsen T.M."/>
            <person name="Wayne K.J."/>
            <person name="Tettelin H."/>
            <person name="Glass J.I."/>
            <person name="Rusch D."/>
            <person name="Podicherti R."/>
            <person name="Tsui H.-C.T."/>
            <person name="Winkler M.E."/>
        </authorList>
    </citation>
    <scope>NUCLEOTIDE SEQUENCE</scope>
</reference>